<keyword evidence="2" id="KW-0732">Signal</keyword>
<name>A0ABM1M1C3_NICVS</name>
<feature type="compositionally biased region" description="Low complexity" evidence="1">
    <location>
        <begin position="68"/>
        <end position="77"/>
    </location>
</feature>
<evidence type="ECO:0000313" key="4">
    <source>
        <dbReference type="RefSeq" id="XP_017768373.1"/>
    </source>
</evidence>
<organism evidence="3 4">
    <name type="scientific">Nicrophorus vespilloides</name>
    <name type="common">Boreal carrion beetle</name>
    <dbReference type="NCBI Taxonomy" id="110193"/>
    <lineage>
        <taxon>Eukaryota</taxon>
        <taxon>Metazoa</taxon>
        <taxon>Ecdysozoa</taxon>
        <taxon>Arthropoda</taxon>
        <taxon>Hexapoda</taxon>
        <taxon>Insecta</taxon>
        <taxon>Pterygota</taxon>
        <taxon>Neoptera</taxon>
        <taxon>Endopterygota</taxon>
        <taxon>Coleoptera</taxon>
        <taxon>Polyphaga</taxon>
        <taxon>Staphyliniformia</taxon>
        <taxon>Silphidae</taxon>
        <taxon>Nicrophorinae</taxon>
        <taxon>Nicrophorus</taxon>
    </lineage>
</organism>
<dbReference type="RefSeq" id="XP_017768373.1">
    <property type="nucleotide sequence ID" value="XM_017912884.1"/>
</dbReference>
<feature type="region of interest" description="Disordered" evidence="1">
    <location>
        <begin position="30"/>
        <end position="95"/>
    </location>
</feature>
<evidence type="ECO:0000256" key="2">
    <source>
        <dbReference type="SAM" id="SignalP"/>
    </source>
</evidence>
<feature type="compositionally biased region" description="Low complexity" evidence="1">
    <location>
        <begin position="85"/>
        <end position="95"/>
    </location>
</feature>
<feature type="compositionally biased region" description="Polar residues" evidence="1">
    <location>
        <begin position="32"/>
        <end position="42"/>
    </location>
</feature>
<proteinExistence type="predicted"/>
<reference evidence="4" key="1">
    <citation type="submission" date="2025-08" db="UniProtKB">
        <authorList>
            <consortium name="RefSeq"/>
        </authorList>
    </citation>
    <scope>IDENTIFICATION</scope>
    <source>
        <tissue evidence="4">Whole Larva</tissue>
    </source>
</reference>
<feature type="chain" id="PRO_5047354120" evidence="2">
    <location>
        <begin position="22"/>
        <end position="210"/>
    </location>
</feature>
<feature type="signal peptide" evidence="2">
    <location>
        <begin position="1"/>
        <end position="21"/>
    </location>
</feature>
<feature type="region of interest" description="Disordered" evidence="1">
    <location>
        <begin position="136"/>
        <end position="184"/>
    </location>
</feature>
<protein>
    <submittedName>
        <fullName evidence="4">G-box-binding factor-like</fullName>
    </submittedName>
</protein>
<evidence type="ECO:0000256" key="1">
    <source>
        <dbReference type="SAM" id="MobiDB-lite"/>
    </source>
</evidence>
<keyword evidence="3" id="KW-1185">Reference proteome</keyword>
<feature type="compositionally biased region" description="Basic and acidic residues" evidence="1">
    <location>
        <begin position="44"/>
        <end position="66"/>
    </location>
</feature>
<accession>A0ABM1M1C3</accession>
<gene>
    <name evidence="4" type="primary">LOC108556672</name>
</gene>
<feature type="compositionally biased region" description="Basic and acidic residues" evidence="1">
    <location>
        <begin position="163"/>
        <end position="181"/>
    </location>
</feature>
<dbReference type="GeneID" id="108556672"/>
<evidence type="ECO:0000313" key="3">
    <source>
        <dbReference type="Proteomes" id="UP000695000"/>
    </source>
</evidence>
<feature type="compositionally biased region" description="Polar residues" evidence="1">
    <location>
        <begin position="140"/>
        <end position="150"/>
    </location>
</feature>
<dbReference type="Proteomes" id="UP000695000">
    <property type="component" value="Unplaced"/>
</dbReference>
<sequence length="210" mass="24676">MAKLQLLILIAVGVLVAAIQAYTVPEVHQYQRKQTPQNQYQQHLRREAAQGVEEVKAEAAKTRRDLSQQQPGHQQQHLQKRDLEQPQGQGQHYQLRQQRDLEQPQGQGQHYQLRQERDLEQPQGQALHYQLRQQRDLEQPQGQAQHYQLRQQRDLEQEGSETPAKRAVTEDQEKKGEESNRKLIGAHDAYYKPWYINEFPHFENSLIGQV</sequence>